<accession>A0A4Y9F0T6</accession>
<dbReference type="Gene3D" id="3.40.50.12780">
    <property type="entry name" value="N-terminal domain of ligase-like"/>
    <property type="match status" value="1"/>
</dbReference>
<dbReference type="SUPFAM" id="SSF56801">
    <property type="entry name" value="Acetyl-CoA synthetase-like"/>
    <property type="match status" value="1"/>
</dbReference>
<dbReference type="EMBL" id="SPQC01000049">
    <property type="protein sequence ID" value="TFU20692.1"/>
    <property type="molecule type" value="Genomic_DNA"/>
</dbReference>
<evidence type="ECO:0000313" key="4">
    <source>
        <dbReference type="EMBL" id="TFU20692.1"/>
    </source>
</evidence>
<keyword evidence="1" id="KW-0436">Ligase</keyword>
<dbReference type="Gene3D" id="3.30.300.30">
    <property type="match status" value="1"/>
</dbReference>
<dbReference type="OrthoDB" id="8445630at2"/>
<dbReference type="PANTHER" id="PTHR43767">
    <property type="entry name" value="LONG-CHAIN-FATTY-ACID--COA LIGASE"/>
    <property type="match status" value="1"/>
</dbReference>
<dbReference type="InterPro" id="IPR000873">
    <property type="entry name" value="AMP-dep_synth/lig_dom"/>
</dbReference>
<evidence type="ECO:0000259" key="2">
    <source>
        <dbReference type="Pfam" id="PF00501"/>
    </source>
</evidence>
<dbReference type="InterPro" id="IPR042099">
    <property type="entry name" value="ANL_N_sf"/>
</dbReference>
<dbReference type="FunFam" id="2.30.38.10:FF:000003">
    <property type="entry name" value="Vibriobactin-specific 2,3-dihydroxybenzoate-AMP ligase"/>
    <property type="match status" value="1"/>
</dbReference>
<proteinExistence type="predicted"/>
<sequence length="569" mass="62623">MTKTSARSPLLPIAPMPEDFARVYREAGYYQPETFPEFIENIFKQYPDNIAAHGVSTRENYLSPSSDTKSWTYRQLENEAHTAAQHIRSLGVCPGDRVILQLPNTLEFLSYMLGAFIAGTLPIFALPKHRAKDLAHFARTTDAALHIFAQGAENTDYWALHADYSQQLQEEGLEPPLALDLTQAPVADPEQVPHYDRPVADRGARILSENTAFFQLSGGTTGLSKLIPRTHADYLYSVRASTEICEVTEETISLVVLPAAHNFTMSSPGILGSLYRGATLVFAHDPSPQTSFALIQRHQVTQVSLVPPLVQSWLLLAERRSLSFPSLRVIQVGGAKLSPTLARKITPQLGATLQQVAGMAEGLVNYTRLSDDHETVCSTQGRPISPHDEIRVVDGQGQAVGTGQVGELLTRGPYTIRQYYGADAQRGASFTEDGFYRTGDLVKLDSQGNLEMVGRIKDQINRAGEKISIDELEDAALQLADIKDAIAIGIPDERLGEKVGLALTVQETVQYPTLQSVREQLRELGLSEYKLPDQVFVLNDLPLTNVGKISRKNLRSQLAQELLGSTHSK</sequence>
<protein>
    <submittedName>
        <fullName evidence="4">(2,3-dihydroxybenzoyl)adenylate synthase</fullName>
    </submittedName>
</protein>
<evidence type="ECO:0000259" key="3">
    <source>
        <dbReference type="Pfam" id="PF13193"/>
    </source>
</evidence>
<dbReference type="GO" id="GO:0016877">
    <property type="term" value="F:ligase activity, forming carbon-sulfur bonds"/>
    <property type="evidence" value="ECO:0007669"/>
    <property type="project" value="UniProtKB-ARBA"/>
</dbReference>
<evidence type="ECO:0000256" key="1">
    <source>
        <dbReference type="ARBA" id="ARBA00022598"/>
    </source>
</evidence>
<evidence type="ECO:0000313" key="5">
    <source>
        <dbReference type="Proteomes" id="UP000297951"/>
    </source>
</evidence>
<dbReference type="Proteomes" id="UP000297951">
    <property type="component" value="Unassembled WGS sequence"/>
</dbReference>
<dbReference type="AlphaFoldDB" id="A0A4Y9F0T6"/>
<dbReference type="InterPro" id="IPR045851">
    <property type="entry name" value="AMP-bd_C_sf"/>
</dbReference>
<feature type="domain" description="AMP-binding enzyme C-terminal" evidence="3">
    <location>
        <begin position="471"/>
        <end position="548"/>
    </location>
</feature>
<reference evidence="4 5" key="1">
    <citation type="submission" date="2019-03" db="EMBL/GenBank/DDBJ databases">
        <title>Diversity of the mouse oral microbiome.</title>
        <authorList>
            <person name="Joseph S."/>
            <person name="Aduse-Opoku J."/>
            <person name="Curtis M."/>
            <person name="Wade W."/>
            <person name="Hashim A."/>
        </authorList>
    </citation>
    <scope>NUCLEOTIDE SEQUENCE [LARGE SCALE GENOMIC DNA]</scope>
    <source>
        <strain evidence="5">irhom_31</strain>
    </source>
</reference>
<dbReference type="Pfam" id="PF13193">
    <property type="entry name" value="AMP-binding_C"/>
    <property type="match status" value="1"/>
</dbReference>
<organism evidence="4 5">
    <name type="scientific">Rothia nasimurium</name>
    <dbReference type="NCBI Taxonomy" id="85336"/>
    <lineage>
        <taxon>Bacteria</taxon>
        <taxon>Bacillati</taxon>
        <taxon>Actinomycetota</taxon>
        <taxon>Actinomycetes</taxon>
        <taxon>Micrococcales</taxon>
        <taxon>Micrococcaceae</taxon>
        <taxon>Rothia</taxon>
    </lineage>
</organism>
<dbReference type="PANTHER" id="PTHR43767:SF10">
    <property type="entry name" value="SURFACTIN SYNTHASE SUBUNIT 1"/>
    <property type="match status" value="1"/>
</dbReference>
<dbReference type="RefSeq" id="WP_135013739.1">
    <property type="nucleotide sequence ID" value="NZ_JADGLK010000049.1"/>
</dbReference>
<dbReference type="PROSITE" id="PS00455">
    <property type="entry name" value="AMP_BINDING"/>
    <property type="match status" value="1"/>
</dbReference>
<dbReference type="InterPro" id="IPR025110">
    <property type="entry name" value="AMP-bd_C"/>
</dbReference>
<feature type="domain" description="AMP-dependent synthetase/ligase" evidence="2">
    <location>
        <begin position="44"/>
        <end position="420"/>
    </location>
</feature>
<dbReference type="InterPro" id="IPR020845">
    <property type="entry name" value="AMP-binding_CS"/>
</dbReference>
<dbReference type="InterPro" id="IPR050237">
    <property type="entry name" value="ATP-dep_AMP-bd_enzyme"/>
</dbReference>
<comment type="caution">
    <text evidence="4">The sequence shown here is derived from an EMBL/GenBank/DDBJ whole genome shotgun (WGS) entry which is preliminary data.</text>
</comment>
<name>A0A4Y9F0T6_9MICC</name>
<gene>
    <name evidence="4" type="ORF">E4U03_10785</name>
</gene>
<dbReference type="Pfam" id="PF00501">
    <property type="entry name" value="AMP-binding"/>
    <property type="match status" value="1"/>
</dbReference>